<keyword evidence="1" id="KW-0812">Transmembrane</keyword>
<accession>A0A128F912</accession>
<evidence type="ECO:0000313" key="3">
    <source>
        <dbReference type="Proteomes" id="UP000071641"/>
    </source>
</evidence>
<dbReference type="RefSeq" id="WP_062665059.1">
    <property type="nucleotide sequence ID" value="NZ_FIZX01000002.1"/>
</dbReference>
<dbReference type="Proteomes" id="UP000071641">
    <property type="component" value="Unassembled WGS sequence"/>
</dbReference>
<dbReference type="AlphaFoldDB" id="A0A128F912"/>
<feature type="transmembrane region" description="Helical" evidence="1">
    <location>
        <begin position="123"/>
        <end position="142"/>
    </location>
</feature>
<evidence type="ECO:0000256" key="1">
    <source>
        <dbReference type="SAM" id="Phobius"/>
    </source>
</evidence>
<gene>
    <name evidence="2" type="ORF">GCE9029_03446</name>
</gene>
<feature type="transmembrane region" description="Helical" evidence="1">
    <location>
        <begin position="24"/>
        <end position="46"/>
    </location>
</feature>
<reference evidence="3" key="1">
    <citation type="submission" date="2016-02" db="EMBL/GenBank/DDBJ databases">
        <authorList>
            <person name="Rodrigo-Torres Lidia"/>
            <person name="Arahal R.David."/>
        </authorList>
    </citation>
    <scope>NUCLEOTIDE SEQUENCE [LARGE SCALE GENOMIC DNA]</scope>
    <source>
        <strain evidence="3">CECT 9029</strain>
    </source>
</reference>
<evidence type="ECO:0000313" key="2">
    <source>
        <dbReference type="EMBL" id="CZF82796.1"/>
    </source>
</evidence>
<feature type="transmembrane region" description="Helical" evidence="1">
    <location>
        <begin position="96"/>
        <end position="117"/>
    </location>
</feature>
<dbReference type="OrthoDB" id="2857684at2"/>
<keyword evidence="1" id="KW-0472">Membrane</keyword>
<organism evidence="2 3">
    <name type="scientific">Grimontia celer</name>
    <dbReference type="NCBI Taxonomy" id="1796497"/>
    <lineage>
        <taxon>Bacteria</taxon>
        <taxon>Pseudomonadati</taxon>
        <taxon>Pseudomonadota</taxon>
        <taxon>Gammaproteobacteria</taxon>
        <taxon>Vibrionales</taxon>
        <taxon>Vibrionaceae</taxon>
        <taxon>Grimontia</taxon>
    </lineage>
</organism>
<keyword evidence="3" id="KW-1185">Reference proteome</keyword>
<name>A0A128F912_9GAMM</name>
<keyword evidence="1" id="KW-1133">Transmembrane helix</keyword>
<protein>
    <submittedName>
        <fullName evidence="2">Uncharacterized protein</fullName>
    </submittedName>
</protein>
<sequence length="155" mass="17933">MYFWNIEALKSNIKQGGFSEKDRFSYVLIYIVLGLFGMSFGAYFPMESPNLWDKIDDFGLLVITVVGTFFAYKANGGDKGTDFLGRYFSINFVVTLRLLPWLIPMLVGLGVYYFYAFPIEEEIVTTPFEVILFQVWFALLYFRMCKHIGDLKEVG</sequence>
<proteinExistence type="predicted"/>
<dbReference type="EMBL" id="FIZX01000002">
    <property type="protein sequence ID" value="CZF82796.1"/>
    <property type="molecule type" value="Genomic_DNA"/>
</dbReference>
<feature type="transmembrane region" description="Helical" evidence="1">
    <location>
        <begin position="58"/>
        <end position="75"/>
    </location>
</feature>